<evidence type="ECO:0000313" key="2">
    <source>
        <dbReference type="Proteomes" id="UP001519460"/>
    </source>
</evidence>
<keyword evidence="2" id="KW-1185">Reference proteome</keyword>
<evidence type="ECO:0000313" key="1">
    <source>
        <dbReference type="EMBL" id="KAK7505809.1"/>
    </source>
</evidence>
<sequence length="116" mass="12344">MWVDRSDTDGAGWLFIVLRDNGGGKGLEAERGRYLLDQRGPRSVYPLVPASIHSLCMSLFAASVSLDISGLLPSAGLVGSLLGSGGLSQEIIMRPMRLSAPTVSPVIFNSLRRCGQ</sequence>
<proteinExistence type="predicted"/>
<organism evidence="1 2">
    <name type="scientific">Batillaria attramentaria</name>
    <dbReference type="NCBI Taxonomy" id="370345"/>
    <lineage>
        <taxon>Eukaryota</taxon>
        <taxon>Metazoa</taxon>
        <taxon>Spiralia</taxon>
        <taxon>Lophotrochozoa</taxon>
        <taxon>Mollusca</taxon>
        <taxon>Gastropoda</taxon>
        <taxon>Caenogastropoda</taxon>
        <taxon>Sorbeoconcha</taxon>
        <taxon>Cerithioidea</taxon>
        <taxon>Batillariidae</taxon>
        <taxon>Batillaria</taxon>
    </lineage>
</organism>
<dbReference type="AlphaFoldDB" id="A0ABD0M3B0"/>
<reference evidence="1 2" key="1">
    <citation type="journal article" date="2023" name="Sci. Data">
        <title>Genome assembly of the Korean intertidal mud-creeper Batillaria attramentaria.</title>
        <authorList>
            <person name="Patra A.K."/>
            <person name="Ho P.T."/>
            <person name="Jun S."/>
            <person name="Lee S.J."/>
            <person name="Kim Y."/>
            <person name="Won Y.J."/>
        </authorList>
    </citation>
    <scope>NUCLEOTIDE SEQUENCE [LARGE SCALE GENOMIC DNA]</scope>
    <source>
        <strain evidence="1">Wonlab-2016</strain>
    </source>
</reference>
<name>A0ABD0M3B0_9CAEN</name>
<comment type="caution">
    <text evidence="1">The sequence shown here is derived from an EMBL/GenBank/DDBJ whole genome shotgun (WGS) entry which is preliminary data.</text>
</comment>
<protein>
    <submittedName>
        <fullName evidence="1">Uncharacterized protein</fullName>
    </submittedName>
</protein>
<dbReference type="EMBL" id="JACVVK020000009">
    <property type="protein sequence ID" value="KAK7505809.1"/>
    <property type="molecule type" value="Genomic_DNA"/>
</dbReference>
<accession>A0ABD0M3B0</accession>
<dbReference type="Proteomes" id="UP001519460">
    <property type="component" value="Unassembled WGS sequence"/>
</dbReference>
<gene>
    <name evidence="1" type="ORF">BaRGS_00003080</name>
</gene>